<dbReference type="Proteomes" id="UP000230069">
    <property type="component" value="Unassembled WGS sequence"/>
</dbReference>
<sequence length="81" mass="9260">MRMKEEGISMMPEDVLITISRWFVNVTEMNVIAVGMEKLNFTALTHMTKDDCLHGKLMVMTVAILQANHQHGQLVVRTQMD</sequence>
<dbReference type="EMBL" id="KZ305075">
    <property type="protein sequence ID" value="PIA29885.1"/>
    <property type="molecule type" value="Genomic_DNA"/>
</dbReference>
<dbReference type="InParanoid" id="A0A2G5CF27"/>
<organism evidence="1 2">
    <name type="scientific">Aquilegia coerulea</name>
    <name type="common">Rocky mountain columbine</name>
    <dbReference type="NCBI Taxonomy" id="218851"/>
    <lineage>
        <taxon>Eukaryota</taxon>
        <taxon>Viridiplantae</taxon>
        <taxon>Streptophyta</taxon>
        <taxon>Embryophyta</taxon>
        <taxon>Tracheophyta</taxon>
        <taxon>Spermatophyta</taxon>
        <taxon>Magnoliopsida</taxon>
        <taxon>Ranunculales</taxon>
        <taxon>Ranunculaceae</taxon>
        <taxon>Thalictroideae</taxon>
        <taxon>Aquilegia</taxon>
    </lineage>
</organism>
<evidence type="ECO:0000313" key="1">
    <source>
        <dbReference type="EMBL" id="PIA29885.1"/>
    </source>
</evidence>
<keyword evidence="2" id="KW-1185">Reference proteome</keyword>
<evidence type="ECO:0000313" key="2">
    <source>
        <dbReference type="Proteomes" id="UP000230069"/>
    </source>
</evidence>
<accession>A0A2G5CF27</accession>
<protein>
    <submittedName>
        <fullName evidence="1">Uncharacterized protein</fullName>
    </submittedName>
</protein>
<gene>
    <name evidence="1" type="ORF">AQUCO_05800160v1</name>
</gene>
<proteinExistence type="predicted"/>
<dbReference type="AlphaFoldDB" id="A0A2G5CF27"/>
<name>A0A2G5CF27_AQUCA</name>
<reference evidence="1 2" key="1">
    <citation type="submission" date="2017-09" db="EMBL/GenBank/DDBJ databases">
        <title>WGS assembly of Aquilegia coerulea Goldsmith.</title>
        <authorList>
            <person name="Hodges S."/>
            <person name="Kramer E."/>
            <person name="Nordborg M."/>
            <person name="Tomkins J."/>
            <person name="Borevitz J."/>
            <person name="Derieg N."/>
            <person name="Yan J."/>
            <person name="Mihaltcheva S."/>
            <person name="Hayes R.D."/>
            <person name="Rokhsar D."/>
        </authorList>
    </citation>
    <scope>NUCLEOTIDE SEQUENCE [LARGE SCALE GENOMIC DNA]</scope>
    <source>
        <strain evidence="2">cv. Goldsmith</strain>
    </source>
</reference>